<feature type="signal peptide" evidence="2">
    <location>
        <begin position="1"/>
        <end position="20"/>
    </location>
</feature>
<proteinExistence type="predicted"/>
<reference evidence="3" key="2">
    <citation type="submission" date="2020-09" db="EMBL/GenBank/DDBJ databases">
        <authorList>
            <person name="Sun Q."/>
            <person name="Ohkuma M."/>
        </authorList>
    </citation>
    <scope>NUCLEOTIDE SEQUENCE</scope>
    <source>
        <strain evidence="3">JCM 5016</strain>
    </source>
</reference>
<feature type="region of interest" description="Disordered" evidence="1">
    <location>
        <begin position="26"/>
        <end position="45"/>
    </location>
</feature>
<evidence type="ECO:0000256" key="1">
    <source>
        <dbReference type="SAM" id="MobiDB-lite"/>
    </source>
</evidence>
<evidence type="ECO:0000256" key="2">
    <source>
        <dbReference type="SAM" id="SignalP"/>
    </source>
</evidence>
<feature type="chain" id="PRO_5038798868" description="Secreted protein" evidence="2">
    <location>
        <begin position="21"/>
        <end position="122"/>
    </location>
</feature>
<dbReference type="EMBL" id="BMWH01000009">
    <property type="protein sequence ID" value="GGZ88787.1"/>
    <property type="molecule type" value="Genomic_DNA"/>
</dbReference>
<protein>
    <recommendedName>
        <fullName evidence="5">Secreted protein</fullName>
    </recommendedName>
</protein>
<evidence type="ECO:0008006" key="5">
    <source>
        <dbReference type="Google" id="ProtNLM"/>
    </source>
</evidence>
<evidence type="ECO:0000313" key="3">
    <source>
        <dbReference type="EMBL" id="GGZ88787.1"/>
    </source>
</evidence>
<feature type="compositionally biased region" description="Low complexity" evidence="1">
    <location>
        <begin position="98"/>
        <end position="108"/>
    </location>
</feature>
<dbReference type="Proteomes" id="UP000623010">
    <property type="component" value="Unassembled WGS sequence"/>
</dbReference>
<name>A0A918R9N2_9ACTN</name>
<feature type="region of interest" description="Disordered" evidence="1">
    <location>
        <begin position="72"/>
        <end position="122"/>
    </location>
</feature>
<keyword evidence="2" id="KW-0732">Signal</keyword>
<gene>
    <name evidence="3" type="ORF">GCM10010389_28960</name>
</gene>
<dbReference type="AlphaFoldDB" id="A0A918R9N2"/>
<keyword evidence="4" id="KW-1185">Reference proteome</keyword>
<sequence>MVLAAVLLVVQLFAPGVSFASAHTVRQAEARAVPSGTAATGRTPHDETTVLRSCEHHGAPAGPLLLRDRHRAATCLSQAPERPPLRGDSAAPPPSAAPDPAHSSASRSPADRTPAALQVFRC</sequence>
<evidence type="ECO:0000313" key="4">
    <source>
        <dbReference type="Proteomes" id="UP000623010"/>
    </source>
</evidence>
<reference evidence="3" key="1">
    <citation type="journal article" date="2014" name="Int. J. Syst. Evol. Microbiol.">
        <title>Complete genome sequence of Corynebacterium casei LMG S-19264T (=DSM 44701T), isolated from a smear-ripened cheese.</title>
        <authorList>
            <consortium name="US DOE Joint Genome Institute (JGI-PGF)"/>
            <person name="Walter F."/>
            <person name="Albersmeier A."/>
            <person name="Kalinowski J."/>
            <person name="Ruckert C."/>
        </authorList>
    </citation>
    <scope>NUCLEOTIDE SEQUENCE</scope>
    <source>
        <strain evidence="3">JCM 5016</strain>
    </source>
</reference>
<accession>A0A918R9N2</accession>
<organism evidence="3 4">
    <name type="scientific">Streptomyces echinoruber</name>
    <dbReference type="NCBI Taxonomy" id="68898"/>
    <lineage>
        <taxon>Bacteria</taxon>
        <taxon>Bacillati</taxon>
        <taxon>Actinomycetota</taxon>
        <taxon>Actinomycetes</taxon>
        <taxon>Kitasatosporales</taxon>
        <taxon>Streptomycetaceae</taxon>
        <taxon>Streptomyces</taxon>
    </lineage>
</organism>
<comment type="caution">
    <text evidence="3">The sequence shown here is derived from an EMBL/GenBank/DDBJ whole genome shotgun (WGS) entry which is preliminary data.</text>
</comment>